<dbReference type="EMBL" id="QGNZ01000001">
    <property type="protein sequence ID" value="PWS28778.1"/>
    <property type="molecule type" value="Genomic_DNA"/>
</dbReference>
<evidence type="ECO:0000256" key="1">
    <source>
        <dbReference type="ARBA" id="ARBA00022679"/>
    </source>
</evidence>
<dbReference type="Gene3D" id="3.40.50.150">
    <property type="entry name" value="Vaccinia Virus protein VP39"/>
    <property type="match status" value="1"/>
</dbReference>
<keyword evidence="1 4" id="KW-0808">Transferase</keyword>
<feature type="signal peptide" evidence="2">
    <location>
        <begin position="1"/>
        <end position="21"/>
    </location>
</feature>
<evidence type="ECO:0000259" key="3">
    <source>
        <dbReference type="Pfam" id="PF13847"/>
    </source>
</evidence>
<evidence type="ECO:0000313" key="5">
    <source>
        <dbReference type="Proteomes" id="UP000245379"/>
    </source>
</evidence>
<sequence>MKTPRLLMFFYLIIAFQTVFAQNQSPYVYKKPSANGIGKVYMGREIAHVMSFEGVDWLERNSRTQEENTNMALAALPLKSNSVVADIGAGSGFYTFRVAQRIPKGKIFAVEIQDDAIAYLKKKATDDRLANVQVIKGSEKAPNLPDQSIDLAFMVDVYHELEYPAEYLKSLKRALKPNGQLLLLEYKEEDPTVAIKPEHKMSVKQVKKEMQAAGFKLVKNGSFLPLQHFLLFEKIGD</sequence>
<dbReference type="AlphaFoldDB" id="A0A317EUF9"/>
<dbReference type="InterPro" id="IPR025714">
    <property type="entry name" value="Methyltranfer_dom"/>
</dbReference>
<feature type="chain" id="PRO_5016240570" evidence="2">
    <location>
        <begin position="22"/>
        <end position="237"/>
    </location>
</feature>
<gene>
    <name evidence="4" type="ORF">DHW03_02760</name>
</gene>
<organism evidence="4 5">
    <name type="scientific">Pedobacter yonginense</name>
    <dbReference type="NCBI Taxonomy" id="651869"/>
    <lineage>
        <taxon>Bacteria</taxon>
        <taxon>Pseudomonadati</taxon>
        <taxon>Bacteroidota</taxon>
        <taxon>Sphingobacteriia</taxon>
        <taxon>Sphingobacteriales</taxon>
        <taxon>Sphingobacteriaceae</taxon>
        <taxon>Pedobacter</taxon>
    </lineage>
</organism>
<reference evidence="4 5" key="1">
    <citation type="submission" date="2018-05" db="EMBL/GenBank/DDBJ databases">
        <title>Pedobacter paludis sp. nov., isolated from wetland soil.</title>
        <authorList>
            <person name="Zhang Y."/>
            <person name="Wang G."/>
        </authorList>
    </citation>
    <scope>NUCLEOTIDE SEQUENCE [LARGE SCALE GENOMIC DNA]</scope>
    <source>
        <strain evidence="4 5">KCTC22721</strain>
    </source>
</reference>
<dbReference type="GO" id="GO:0032259">
    <property type="term" value="P:methylation"/>
    <property type="evidence" value="ECO:0007669"/>
    <property type="project" value="UniProtKB-KW"/>
</dbReference>
<dbReference type="InterPro" id="IPR029063">
    <property type="entry name" value="SAM-dependent_MTases_sf"/>
</dbReference>
<keyword evidence="2" id="KW-0732">Signal</keyword>
<dbReference type="SUPFAM" id="SSF53335">
    <property type="entry name" value="S-adenosyl-L-methionine-dependent methyltransferases"/>
    <property type="match status" value="1"/>
</dbReference>
<evidence type="ECO:0000256" key="2">
    <source>
        <dbReference type="SAM" id="SignalP"/>
    </source>
</evidence>
<evidence type="ECO:0000313" key="4">
    <source>
        <dbReference type="EMBL" id="PWS28778.1"/>
    </source>
</evidence>
<dbReference type="CDD" id="cd02440">
    <property type="entry name" value="AdoMet_MTases"/>
    <property type="match status" value="1"/>
</dbReference>
<keyword evidence="5" id="KW-1185">Reference proteome</keyword>
<proteinExistence type="predicted"/>
<name>A0A317EUF9_9SPHI</name>
<dbReference type="OrthoDB" id="9784101at2"/>
<protein>
    <submittedName>
        <fullName evidence="4">SAM-dependent methyltransferase</fullName>
    </submittedName>
</protein>
<dbReference type="PANTHER" id="PTHR43861:SF3">
    <property type="entry name" value="PUTATIVE (AFU_ORTHOLOGUE AFUA_2G14390)-RELATED"/>
    <property type="match status" value="1"/>
</dbReference>
<dbReference type="PANTHER" id="PTHR43861">
    <property type="entry name" value="TRANS-ACONITATE 2-METHYLTRANSFERASE-RELATED"/>
    <property type="match status" value="1"/>
</dbReference>
<accession>A0A317EUF9</accession>
<feature type="domain" description="Methyltransferase" evidence="3">
    <location>
        <begin position="79"/>
        <end position="199"/>
    </location>
</feature>
<keyword evidence="4" id="KW-0489">Methyltransferase</keyword>
<dbReference type="Pfam" id="PF13847">
    <property type="entry name" value="Methyltransf_31"/>
    <property type="match status" value="1"/>
</dbReference>
<comment type="caution">
    <text evidence="4">The sequence shown here is derived from an EMBL/GenBank/DDBJ whole genome shotgun (WGS) entry which is preliminary data.</text>
</comment>
<dbReference type="Proteomes" id="UP000245379">
    <property type="component" value="Unassembled WGS sequence"/>
</dbReference>
<dbReference type="GO" id="GO:0008168">
    <property type="term" value="F:methyltransferase activity"/>
    <property type="evidence" value="ECO:0007669"/>
    <property type="project" value="UniProtKB-KW"/>
</dbReference>